<name>A0A2S7N170_9BACI</name>
<proteinExistence type="predicted"/>
<organism evidence="1 2">
    <name type="scientific">Pradoshia eiseniae</name>
    <dbReference type="NCBI Taxonomy" id="2064768"/>
    <lineage>
        <taxon>Bacteria</taxon>
        <taxon>Bacillati</taxon>
        <taxon>Bacillota</taxon>
        <taxon>Bacilli</taxon>
        <taxon>Bacillales</taxon>
        <taxon>Bacillaceae</taxon>
        <taxon>Pradoshia</taxon>
    </lineage>
</organism>
<evidence type="ECO:0000313" key="2">
    <source>
        <dbReference type="Proteomes" id="UP000239663"/>
    </source>
</evidence>
<dbReference type="OrthoDB" id="2968276at2"/>
<dbReference type="AlphaFoldDB" id="A0A2S7N170"/>
<comment type="caution">
    <text evidence="1">The sequence shown here is derived from an EMBL/GenBank/DDBJ whole genome shotgun (WGS) entry which is preliminary data.</text>
</comment>
<keyword evidence="2" id="KW-1185">Reference proteome</keyword>
<gene>
    <name evidence="1" type="ORF">CYL18_07490</name>
</gene>
<dbReference type="EMBL" id="PKOZ01000003">
    <property type="protein sequence ID" value="PQD95728.1"/>
    <property type="molecule type" value="Genomic_DNA"/>
</dbReference>
<reference evidence="1 2" key="1">
    <citation type="submission" date="2017-12" db="EMBL/GenBank/DDBJ databases">
        <title>Taxonomic description and draft genome of Pradoshia cofamensis Gen. nov., sp. nov., a thermotolerant bacillale isolated from anterior gut of earthworm Eisenia fetida.</title>
        <authorList>
            <person name="Saha T."/>
            <person name="Chakraborty R."/>
        </authorList>
    </citation>
    <scope>NUCLEOTIDE SEQUENCE [LARGE SCALE GENOMIC DNA]</scope>
    <source>
        <strain evidence="1 2">EAG3</strain>
    </source>
</reference>
<dbReference type="RefSeq" id="WP_104848874.1">
    <property type="nucleotide sequence ID" value="NZ_PKOZ01000003.1"/>
</dbReference>
<accession>A0A2S7N170</accession>
<sequence length="146" mass="16494">MKKNTYQLISDEIMDTGQVSPKLVRTLTAPIVVKMFYNLFGPSGNYLLSENAYMALQGELEETGHPLPELGVPYSSSTLVHLFYDIIGRHLTSDQNFSSDEPKDREAMMLTVDDLLDLLLFAKEDNDEMYVQDIKDRLSALCKPIA</sequence>
<evidence type="ECO:0000313" key="1">
    <source>
        <dbReference type="EMBL" id="PQD95728.1"/>
    </source>
</evidence>
<protein>
    <submittedName>
        <fullName evidence="1">Uncharacterized protein</fullName>
    </submittedName>
</protein>
<dbReference type="Proteomes" id="UP000239663">
    <property type="component" value="Unassembled WGS sequence"/>
</dbReference>